<evidence type="ECO:0000313" key="2">
    <source>
        <dbReference type="Proteomes" id="UP000190056"/>
    </source>
</evidence>
<proteinExistence type="predicted"/>
<gene>
    <name evidence="1" type="ORF">CENA302_00540</name>
</gene>
<dbReference type="RefSeq" id="WP_071248957.1">
    <property type="nucleotide sequence ID" value="NZ_MTPU01000003.1"/>
</dbReference>
<sequence>MTQTTQLSNTLKQPQPQNIVEPIKHLLIGSKKTVYATIHHLHVLGYAHATDWSDLVPTANPGEFMSVLKRQLVIQ</sequence>
<dbReference type="EMBL" id="MTPU01000003">
    <property type="protein sequence ID" value="OPH11382.1"/>
    <property type="molecule type" value="Genomic_DNA"/>
</dbReference>
<dbReference type="AlphaFoldDB" id="A0A9Q5WBC4"/>
<protein>
    <submittedName>
        <fullName evidence="1">Uncharacterized protein</fullName>
    </submittedName>
</protein>
<name>A0A9Q5WBC4_9CYAN</name>
<dbReference type="Proteomes" id="UP000190056">
    <property type="component" value="Unassembled WGS sequence"/>
</dbReference>
<evidence type="ECO:0000313" key="1">
    <source>
        <dbReference type="EMBL" id="OPH11382.1"/>
    </source>
</evidence>
<reference evidence="1 2" key="1">
    <citation type="submission" date="2017-01" db="EMBL/GenBank/DDBJ databases">
        <authorList>
            <person name="Abreu V.A."/>
            <person name="Popin R.V."/>
            <person name="Rigonato J."/>
            <person name="Andreote A.P."/>
            <person name="Schaker P.C."/>
            <person name="Hoff-Risseti C."/>
            <person name="Alvarenga D.O."/>
            <person name="Varani A.M."/>
            <person name="Fiore M.F."/>
        </authorList>
    </citation>
    <scope>NUCLEOTIDE SEQUENCE [LARGE SCALE GENOMIC DNA]</scope>
    <source>
        <strain evidence="1 2">CENA302</strain>
    </source>
</reference>
<organism evidence="1 2">
    <name type="scientific">Cylindrospermopsis raciborskii CENA302</name>
    <dbReference type="NCBI Taxonomy" id="1170768"/>
    <lineage>
        <taxon>Bacteria</taxon>
        <taxon>Bacillati</taxon>
        <taxon>Cyanobacteriota</taxon>
        <taxon>Cyanophyceae</taxon>
        <taxon>Nostocales</taxon>
        <taxon>Aphanizomenonaceae</taxon>
        <taxon>Cylindrospermopsis</taxon>
    </lineage>
</organism>
<accession>A0A9Q5WBC4</accession>
<comment type="caution">
    <text evidence="1">The sequence shown here is derived from an EMBL/GenBank/DDBJ whole genome shotgun (WGS) entry which is preliminary data.</text>
</comment>